<reference evidence="2" key="2">
    <citation type="submission" date="2025-08" db="UniProtKB">
        <authorList>
            <consortium name="RefSeq"/>
        </authorList>
    </citation>
    <scope>IDENTIFICATION</scope>
    <source>
        <tissue evidence="2">Leaf</tissue>
    </source>
</reference>
<evidence type="ECO:0000313" key="1">
    <source>
        <dbReference type="Proteomes" id="UP000790787"/>
    </source>
</evidence>
<proteinExistence type="predicted"/>
<name>A0AC58S509_TOBAC</name>
<keyword evidence="1" id="KW-1185">Reference proteome</keyword>
<sequence length="214" mass="24115">MFGMSNAKAIETPTSPSATLDEDKDGESVDETMYRGMIGSLFYLIASQPDIMFSVCKCARYQSSPKESHLTAVKCIIRYLIGTIDYGLWYECLNVLDLKGFSDADFAGDKIYKKSTSGTCQLLEKFLISWHSKKQSCVALSTTEVEHLLSATTAHKAKHIEIKHQFIRDHVAKCDIVLEFINTENQLADIFTKPLLEERFCFLHDKIGICLIPV</sequence>
<protein>
    <submittedName>
        <fullName evidence="2">Secreted RxLR effector protein 161-like</fullName>
    </submittedName>
</protein>
<evidence type="ECO:0000313" key="2">
    <source>
        <dbReference type="RefSeq" id="XP_075079974.1"/>
    </source>
</evidence>
<gene>
    <name evidence="2" type="primary">LOC142165284</name>
</gene>
<dbReference type="Proteomes" id="UP000790787">
    <property type="component" value="Chromosome 10"/>
</dbReference>
<organism evidence="1 2">
    <name type="scientific">Nicotiana tabacum</name>
    <name type="common">Common tobacco</name>
    <dbReference type="NCBI Taxonomy" id="4097"/>
    <lineage>
        <taxon>Eukaryota</taxon>
        <taxon>Viridiplantae</taxon>
        <taxon>Streptophyta</taxon>
        <taxon>Embryophyta</taxon>
        <taxon>Tracheophyta</taxon>
        <taxon>Spermatophyta</taxon>
        <taxon>Magnoliopsida</taxon>
        <taxon>eudicotyledons</taxon>
        <taxon>Gunneridae</taxon>
        <taxon>Pentapetalae</taxon>
        <taxon>asterids</taxon>
        <taxon>lamiids</taxon>
        <taxon>Solanales</taxon>
        <taxon>Solanaceae</taxon>
        <taxon>Nicotianoideae</taxon>
        <taxon>Nicotianeae</taxon>
        <taxon>Nicotiana</taxon>
    </lineage>
</organism>
<dbReference type="RefSeq" id="XP_075079974.1">
    <property type="nucleotide sequence ID" value="XM_075223873.1"/>
</dbReference>
<reference evidence="1" key="1">
    <citation type="journal article" date="2014" name="Nat. Commun.">
        <title>The tobacco genome sequence and its comparison with those of tomato and potato.</title>
        <authorList>
            <person name="Sierro N."/>
            <person name="Battey J.N."/>
            <person name="Ouadi S."/>
            <person name="Bakaher N."/>
            <person name="Bovet L."/>
            <person name="Willig A."/>
            <person name="Goepfert S."/>
            <person name="Peitsch M.C."/>
            <person name="Ivanov N.V."/>
        </authorList>
    </citation>
    <scope>NUCLEOTIDE SEQUENCE [LARGE SCALE GENOMIC DNA]</scope>
</reference>
<accession>A0AC58S509</accession>